<sequence>MIKCSDWVVVHCGRLMRQEVEKEQDELEQVQIKQEKQGFPQFQKPGYIEDEKLPQQDNDIFNTSVGFIISVVDGSEEEDQEGGND</sequence>
<organism evidence="1 2">
    <name type="scientific">Streblomastix strix</name>
    <dbReference type="NCBI Taxonomy" id="222440"/>
    <lineage>
        <taxon>Eukaryota</taxon>
        <taxon>Metamonada</taxon>
        <taxon>Preaxostyla</taxon>
        <taxon>Oxymonadida</taxon>
        <taxon>Streblomastigidae</taxon>
        <taxon>Streblomastix</taxon>
    </lineage>
</organism>
<evidence type="ECO:0000313" key="2">
    <source>
        <dbReference type="Proteomes" id="UP000324800"/>
    </source>
</evidence>
<protein>
    <submittedName>
        <fullName evidence="1">Uncharacterized protein</fullName>
    </submittedName>
</protein>
<comment type="caution">
    <text evidence="1">The sequence shown here is derived from an EMBL/GenBank/DDBJ whole genome shotgun (WGS) entry which is preliminary data.</text>
</comment>
<feature type="non-terminal residue" evidence="1">
    <location>
        <position position="85"/>
    </location>
</feature>
<reference evidence="1 2" key="1">
    <citation type="submission" date="2019-03" db="EMBL/GenBank/DDBJ databases">
        <title>Single cell metagenomics reveals metabolic interactions within the superorganism composed of flagellate Streblomastix strix and complex community of Bacteroidetes bacteria on its surface.</title>
        <authorList>
            <person name="Treitli S.C."/>
            <person name="Kolisko M."/>
            <person name="Husnik F."/>
            <person name="Keeling P."/>
            <person name="Hampl V."/>
        </authorList>
    </citation>
    <scope>NUCLEOTIDE SEQUENCE [LARGE SCALE GENOMIC DNA]</scope>
    <source>
        <strain evidence="1">ST1C</strain>
    </source>
</reference>
<gene>
    <name evidence="1" type="ORF">EZS28_055256</name>
</gene>
<name>A0A5J4Q4L7_9EUKA</name>
<dbReference type="EMBL" id="SNRW01046994">
    <property type="protein sequence ID" value="KAA6316462.1"/>
    <property type="molecule type" value="Genomic_DNA"/>
</dbReference>
<dbReference type="AlphaFoldDB" id="A0A5J4Q4L7"/>
<evidence type="ECO:0000313" key="1">
    <source>
        <dbReference type="EMBL" id="KAA6316462.1"/>
    </source>
</evidence>
<proteinExistence type="predicted"/>
<dbReference type="Proteomes" id="UP000324800">
    <property type="component" value="Unassembled WGS sequence"/>
</dbReference>
<accession>A0A5J4Q4L7</accession>